<protein>
    <submittedName>
        <fullName evidence="1">Uncharacterized protein</fullName>
    </submittedName>
</protein>
<keyword evidence="2" id="KW-1185">Reference proteome</keyword>
<dbReference type="Proteomes" id="UP000566071">
    <property type="component" value="Unassembled WGS sequence"/>
</dbReference>
<evidence type="ECO:0000313" key="2">
    <source>
        <dbReference type="Proteomes" id="UP000566071"/>
    </source>
</evidence>
<comment type="caution">
    <text evidence="1">The sequence shown here is derived from an EMBL/GenBank/DDBJ whole genome shotgun (WGS) entry which is preliminary data.</text>
</comment>
<accession>A0ABX1W3D0</accession>
<organism evidence="1 2">
    <name type="scientific">Mucilaginibacter humi</name>
    <dbReference type="NCBI Taxonomy" id="2732510"/>
    <lineage>
        <taxon>Bacteria</taxon>
        <taxon>Pseudomonadati</taxon>
        <taxon>Bacteroidota</taxon>
        <taxon>Sphingobacteriia</taxon>
        <taxon>Sphingobacteriales</taxon>
        <taxon>Sphingobacteriaceae</taxon>
        <taxon>Mucilaginibacter</taxon>
    </lineage>
</organism>
<proteinExistence type="predicted"/>
<dbReference type="EMBL" id="JABFCR010000043">
    <property type="protein sequence ID" value="NNU34364.1"/>
    <property type="molecule type" value="Genomic_DNA"/>
</dbReference>
<sequence>MQPRYVNSDSVQLNYVLRKAASNSDDNIKMTGIVLKEVKIKEKKIIKLSRNPLGEADADIVYDEKDIKESGVQNLYELLKQKVPGFRVDNYFRSDHPWGAKFPAKPKINYLVVNIKLDGGGLPLRIDDRYSVEEYIDEMSQIQIVNLTGIEVIFTEPRLNRLKALYLKDWPPMPTIVLTTKDGSGWYRSGTPGVVTYRPLPVMHPQQFYSPKYNVAPGAITLPDYRSTIHWEPNIATDQNGKAKVSFYTSDIAGAYTVTVAGVDVTGWIGDSQIKINK</sequence>
<reference evidence="1 2" key="1">
    <citation type="submission" date="2020-05" db="EMBL/GenBank/DDBJ databases">
        <authorList>
            <person name="Khan S.A."/>
            <person name="Jeon C.O."/>
            <person name="Chun B.H."/>
        </authorList>
    </citation>
    <scope>NUCLEOTIDE SEQUENCE [LARGE SCALE GENOMIC DNA]</scope>
    <source>
        <strain evidence="1 2">S1162</strain>
    </source>
</reference>
<evidence type="ECO:0000313" key="1">
    <source>
        <dbReference type="EMBL" id="NNU34364.1"/>
    </source>
</evidence>
<dbReference type="RefSeq" id="WP_175270044.1">
    <property type="nucleotide sequence ID" value="NZ_JABFCR010000043.1"/>
</dbReference>
<name>A0ABX1W3D0_9SPHI</name>
<gene>
    <name evidence="1" type="ORF">HK413_09840</name>
</gene>